<organism evidence="19">
    <name type="scientific">Darwinula stevensoni</name>
    <dbReference type="NCBI Taxonomy" id="69355"/>
    <lineage>
        <taxon>Eukaryota</taxon>
        <taxon>Metazoa</taxon>
        <taxon>Ecdysozoa</taxon>
        <taxon>Arthropoda</taxon>
        <taxon>Crustacea</taxon>
        <taxon>Oligostraca</taxon>
        <taxon>Ostracoda</taxon>
        <taxon>Podocopa</taxon>
        <taxon>Podocopida</taxon>
        <taxon>Darwinulocopina</taxon>
        <taxon>Darwinuloidea</taxon>
        <taxon>Darwinulidae</taxon>
        <taxon>Darwinula</taxon>
    </lineage>
</organism>
<evidence type="ECO:0000256" key="14">
    <source>
        <dbReference type="ARBA" id="ARBA00022833"/>
    </source>
</evidence>
<keyword evidence="6" id="KW-0963">Cytoplasm</keyword>
<evidence type="ECO:0000256" key="1">
    <source>
        <dbReference type="ARBA" id="ARBA00000707"/>
    </source>
</evidence>
<dbReference type="GO" id="GO:0016477">
    <property type="term" value="P:cell migration"/>
    <property type="evidence" value="ECO:0007669"/>
    <property type="project" value="TreeGrafter"/>
</dbReference>
<dbReference type="AlphaFoldDB" id="A0A7R8XC06"/>
<dbReference type="GO" id="GO:0035523">
    <property type="term" value="P:protein K29-linked deubiquitination"/>
    <property type="evidence" value="ECO:0007669"/>
    <property type="project" value="TreeGrafter"/>
</dbReference>
<dbReference type="EMBL" id="CAJPEV010001567">
    <property type="protein sequence ID" value="CAG0893315.1"/>
    <property type="molecule type" value="Genomic_DNA"/>
</dbReference>
<evidence type="ECO:0000259" key="17">
    <source>
        <dbReference type="PROSITE" id="PS50802"/>
    </source>
</evidence>
<comment type="similarity">
    <text evidence="4">Belongs to the peptidase C64 family.</text>
</comment>
<evidence type="ECO:0000256" key="11">
    <source>
        <dbReference type="ARBA" id="ARBA00022786"/>
    </source>
</evidence>
<dbReference type="InterPro" id="IPR051346">
    <property type="entry name" value="OTU_Deubiquitinase"/>
</dbReference>
<feature type="region of interest" description="Disordered" evidence="16">
    <location>
        <begin position="609"/>
        <end position="636"/>
    </location>
</feature>
<feature type="region of interest" description="Disordered" evidence="16">
    <location>
        <begin position="1"/>
        <end position="25"/>
    </location>
</feature>
<dbReference type="EC" id="3.4.19.12" evidence="5"/>
<keyword evidence="13" id="KW-0788">Thiol protease</keyword>
<keyword evidence="12" id="KW-0378">Hydrolase</keyword>
<feature type="domain" description="OTU" evidence="17">
    <location>
        <begin position="113"/>
        <end position="275"/>
    </location>
</feature>
<comment type="catalytic activity">
    <reaction evidence="1">
        <text>Thiol-dependent hydrolysis of ester, thioester, amide, peptide and isopeptide bonds formed by the C-terminal Gly of ubiquitin (a 76-residue protein attached to proteins as an intracellular targeting signal).</text>
        <dbReference type="EC" id="3.4.19.12"/>
    </reaction>
</comment>
<keyword evidence="11" id="KW-0833">Ubl conjugation pathway</keyword>
<evidence type="ECO:0000256" key="3">
    <source>
        <dbReference type="ARBA" id="ARBA00004496"/>
    </source>
</evidence>
<evidence type="ECO:0000256" key="12">
    <source>
        <dbReference type="ARBA" id="ARBA00022801"/>
    </source>
</evidence>
<dbReference type="GO" id="GO:1990168">
    <property type="term" value="P:protein K33-linked deubiquitination"/>
    <property type="evidence" value="ECO:0007669"/>
    <property type="project" value="TreeGrafter"/>
</dbReference>
<dbReference type="GO" id="GO:0008270">
    <property type="term" value="F:zinc ion binding"/>
    <property type="evidence" value="ECO:0007669"/>
    <property type="project" value="UniProtKB-KW"/>
</dbReference>
<dbReference type="PANTHER" id="PTHR13367">
    <property type="entry name" value="UBIQUITIN THIOESTERASE"/>
    <property type="match status" value="1"/>
</dbReference>
<dbReference type="SMART" id="SM00259">
    <property type="entry name" value="ZnF_A20"/>
    <property type="match status" value="2"/>
</dbReference>
<evidence type="ECO:0000256" key="7">
    <source>
        <dbReference type="ARBA" id="ARBA00022553"/>
    </source>
</evidence>
<dbReference type="Gene3D" id="1.20.5.4770">
    <property type="match status" value="1"/>
</dbReference>
<evidence type="ECO:0000256" key="16">
    <source>
        <dbReference type="SAM" id="MobiDB-lite"/>
    </source>
</evidence>
<dbReference type="GO" id="GO:0007010">
    <property type="term" value="P:cytoskeleton organization"/>
    <property type="evidence" value="ECO:0007669"/>
    <property type="project" value="TreeGrafter"/>
</dbReference>
<dbReference type="OrthoDB" id="10064699at2759"/>
<evidence type="ECO:0000256" key="10">
    <source>
        <dbReference type="ARBA" id="ARBA00022771"/>
    </source>
</evidence>
<dbReference type="PROSITE" id="PS51036">
    <property type="entry name" value="ZF_A20"/>
    <property type="match status" value="2"/>
</dbReference>
<evidence type="ECO:0000256" key="9">
    <source>
        <dbReference type="ARBA" id="ARBA00022723"/>
    </source>
</evidence>
<dbReference type="GO" id="GO:0003677">
    <property type="term" value="F:DNA binding"/>
    <property type="evidence" value="ECO:0007669"/>
    <property type="project" value="InterPro"/>
</dbReference>
<dbReference type="Pfam" id="PF01754">
    <property type="entry name" value="zf-A20"/>
    <property type="match status" value="1"/>
</dbReference>
<evidence type="ECO:0000313" key="19">
    <source>
        <dbReference type="EMBL" id="CAD7247749.1"/>
    </source>
</evidence>
<name>A0A7R8XC06_9CRUS</name>
<protein>
    <recommendedName>
        <fullName evidence="5">ubiquitinyl hydrolase 1</fullName>
        <ecNumber evidence="5">3.4.19.12</ecNumber>
    </recommendedName>
</protein>
<gene>
    <name evidence="19" type="ORF">DSTB1V02_LOCUS7574</name>
</gene>
<evidence type="ECO:0000256" key="13">
    <source>
        <dbReference type="ARBA" id="ARBA00022807"/>
    </source>
</evidence>
<evidence type="ECO:0000259" key="18">
    <source>
        <dbReference type="PROSITE" id="PS51036"/>
    </source>
</evidence>
<comment type="subcellular location">
    <subcellularLocation>
        <location evidence="3">Cytoplasm</location>
    </subcellularLocation>
    <subcellularLocation>
        <location evidence="2">Nucleus</location>
    </subcellularLocation>
</comment>
<dbReference type="Pfam" id="PF02338">
    <property type="entry name" value="OTU"/>
    <property type="match status" value="1"/>
</dbReference>
<dbReference type="GO" id="GO:0070530">
    <property type="term" value="F:K63-linked polyubiquitin modification-dependent protein binding"/>
    <property type="evidence" value="ECO:0007669"/>
    <property type="project" value="TreeGrafter"/>
</dbReference>
<accession>A0A7R8XC06</accession>
<evidence type="ECO:0000256" key="8">
    <source>
        <dbReference type="ARBA" id="ARBA00022670"/>
    </source>
</evidence>
<dbReference type="GO" id="GO:0005634">
    <property type="term" value="C:nucleus"/>
    <property type="evidence" value="ECO:0007669"/>
    <property type="project" value="UniProtKB-SubCell"/>
</dbReference>
<dbReference type="PROSITE" id="PS50802">
    <property type="entry name" value="OTU"/>
    <property type="match status" value="1"/>
</dbReference>
<evidence type="ECO:0000256" key="6">
    <source>
        <dbReference type="ARBA" id="ARBA00022490"/>
    </source>
</evidence>
<dbReference type="GO" id="GO:0005737">
    <property type="term" value="C:cytoplasm"/>
    <property type="evidence" value="ECO:0007669"/>
    <property type="project" value="UniProtKB-SubCell"/>
</dbReference>
<evidence type="ECO:0000256" key="5">
    <source>
        <dbReference type="ARBA" id="ARBA00012759"/>
    </source>
</evidence>
<keyword evidence="14" id="KW-0862">Zinc</keyword>
<evidence type="ECO:0000256" key="2">
    <source>
        <dbReference type="ARBA" id="ARBA00004123"/>
    </source>
</evidence>
<feature type="domain" description="A20-type" evidence="18">
    <location>
        <begin position="716"/>
        <end position="751"/>
    </location>
</feature>
<dbReference type="PANTHER" id="PTHR13367:SF27">
    <property type="entry name" value="OTU DOMAIN-CONTAINING PROTEIN"/>
    <property type="match status" value="1"/>
</dbReference>
<dbReference type="InterPro" id="IPR003323">
    <property type="entry name" value="OTU_dom"/>
</dbReference>
<dbReference type="GO" id="GO:0071947">
    <property type="term" value="P:protein deubiquitination involved in ubiquitin-dependent protein catabolic process"/>
    <property type="evidence" value="ECO:0007669"/>
    <property type="project" value="TreeGrafter"/>
</dbReference>
<keyword evidence="7" id="KW-0597">Phosphoprotein</keyword>
<dbReference type="GO" id="GO:0030177">
    <property type="term" value="P:positive regulation of Wnt signaling pathway"/>
    <property type="evidence" value="ECO:0007669"/>
    <property type="project" value="TreeGrafter"/>
</dbReference>
<keyword evidence="8" id="KW-0645">Protease</keyword>
<sequence>MHEGGGGFSAPSHERDKEKRLLRGFSRTAENESLVSEARCALAKKVEDPPSGDSKKFFVETPNDTFTLPDFSLYPEDFRNYLERDLIDSTILVSLEGTKRLNWWCGKNALQKLWPLATTGDGNCLLHAASLGIWGFQDRGLTLRTALHSFLTRAPQRHALLRRWRWQQMITNLQSGLVYDESEWETEWNNILQLASPQPRNGKNSEDGNSGGRDEPIVFEGLEEFHVLALAHVLKRTIIVVADVFLKVLYCIPSSTILDTNSLRENVHPSLITPMKEVLLFQQIGSESRWFAGIPLTDVENHLLPLQFAVDPGPSFTWGQDDADPQVREKFCLSEKEKMDLLMKYLDVGQVPFSNTSLVPSGTPSPVDTPHSESVSDSELVSKNLDGKHGKATVVKQFGSLGRSMSKKFKKNFEHLASLGRAGSLRTKKDHEAKDCPPPPLPAVTTSPCDDAITLTVALIATGNRDPFRENLIQNYLEAAKEGFLEEQKSGKESVPTQEERLRRRVESEGFVECVNPGCNHYGSASTSYLCETCFERQKREEENERNRLLSKGPGFSYGAGRSRFYTEVPRSEETGMIWPLKGNSMPDPTLYLNNSTFYQDHIPSTSYNLSNYPRGDKSSTLPPLRPDPPNRLRTAPLRQRARMTLGESEEPQVLRSNPPHQMIVGPPGRGRTTTFVGQEDPQALWPDTPRRLSSGGTPPRSLPPILASSPVHEIRFTQQLCKQHHCANYGSPNYDNYCSECYREMGRPLLRSTNV</sequence>
<dbReference type="Proteomes" id="UP000677054">
    <property type="component" value="Unassembled WGS sequence"/>
</dbReference>
<evidence type="ECO:0000256" key="15">
    <source>
        <dbReference type="ARBA" id="ARBA00023242"/>
    </source>
</evidence>
<dbReference type="InterPro" id="IPR002653">
    <property type="entry name" value="Znf_A20"/>
</dbReference>
<dbReference type="Gene3D" id="4.10.240.30">
    <property type="match status" value="1"/>
</dbReference>
<evidence type="ECO:0000256" key="4">
    <source>
        <dbReference type="ARBA" id="ARBA00005865"/>
    </source>
</evidence>
<dbReference type="GO" id="GO:0004843">
    <property type="term" value="F:cysteine-type deubiquitinase activity"/>
    <property type="evidence" value="ECO:0007669"/>
    <property type="project" value="UniProtKB-EC"/>
</dbReference>
<feature type="domain" description="A20-type" evidence="18">
    <location>
        <begin position="508"/>
        <end position="543"/>
    </location>
</feature>
<keyword evidence="10" id="KW-0863">Zinc-finger</keyword>
<keyword evidence="20" id="KW-1185">Reference proteome</keyword>
<feature type="compositionally biased region" description="Basic and acidic residues" evidence="16">
    <location>
        <begin position="12"/>
        <end position="21"/>
    </location>
</feature>
<proteinExistence type="inferred from homology"/>
<keyword evidence="15" id="KW-0539">Nucleus</keyword>
<evidence type="ECO:0000313" key="20">
    <source>
        <dbReference type="Proteomes" id="UP000677054"/>
    </source>
</evidence>
<feature type="region of interest" description="Disordered" evidence="16">
    <location>
        <begin position="681"/>
        <end position="702"/>
    </location>
</feature>
<reference evidence="19" key="1">
    <citation type="submission" date="2020-11" db="EMBL/GenBank/DDBJ databases">
        <authorList>
            <person name="Tran Van P."/>
        </authorList>
    </citation>
    <scope>NUCLEOTIDE SEQUENCE</scope>
</reference>
<keyword evidence="9" id="KW-0479">Metal-binding</keyword>
<dbReference type="EMBL" id="LR901084">
    <property type="protein sequence ID" value="CAD7247749.1"/>
    <property type="molecule type" value="Genomic_DNA"/>
</dbReference>
<feature type="region of interest" description="Disordered" evidence="16">
    <location>
        <begin position="648"/>
        <end position="667"/>
    </location>
</feature>